<dbReference type="AlphaFoldDB" id="A0A221W6A3"/>
<dbReference type="InterPro" id="IPR022536">
    <property type="entry name" value="EspC"/>
</dbReference>
<reference evidence="2 3" key="1">
    <citation type="submission" date="2017-07" db="EMBL/GenBank/DDBJ databases">
        <title>Complete genome sequence of Actinoalloteichus hoggarensis DSM 45943, type strain of Actinoalloteichus hoggarensis.</title>
        <authorList>
            <person name="Ruckert C."/>
            <person name="Nouioui I."/>
            <person name="Willmese J."/>
            <person name="van Wezel G."/>
            <person name="Klenk H.-P."/>
            <person name="Kalinowski J."/>
            <person name="Zotchev S.B."/>
        </authorList>
    </citation>
    <scope>NUCLEOTIDE SEQUENCE [LARGE SCALE GENOMIC DNA]</scope>
    <source>
        <strain evidence="2 3">DSM 45943</strain>
    </source>
</reference>
<dbReference type="Proteomes" id="UP000204221">
    <property type="component" value="Chromosome"/>
</dbReference>
<proteinExistence type="predicted"/>
<evidence type="ECO:0000256" key="1">
    <source>
        <dbReference type="SAM" id="MobiDB-lite"/>
    </source>
</evidence>
<name>A0A221W6A3_9PSEU</name>
<keyword evidence="3" id="KW-1185">Reference proteome</keyword>
<dbReference type="RefSeq" id="WP_093942605.1">
    <property type="nucleotide sequence ID" value="NZ_CP022521.1"/>
</dbReference>
<dbReference type="GO" id="GO:0009306">
    <property type="term" value="P:protein secretion"/>
    <property type="evidence" value="ECO:0007669"/>
    <property type="project" value="InterPro"/>
</dbReference>
<dbReference type="Pfam" id="PF10824">
    <property type="entry name" value="T7SS_ESX_EspC"/>
    <property type="match status" value="1"/>
</dbReference>
<dbReference type="KEGG" id="ahg:AHOG_19240"/>
<feature type="region of interest" description="Disordered" evidence="1">
    <location>
        <begin position="146"/>
        <end position="225"/>
    </location>
</feature>
<organism evidence="2 3">
    <name type="scientific">Actinoalloteichus hoggarensis</name>
    <dbReference type="NCBI Taxonomy" id="1470176"/>
    <lineage>
        <taxon>Bacteria</taxon>
        <taxon>Bacillati</taxon>
        <taxon>Actinomycetota</taxon>
        <taxon>Actinomycetes</taxon>
        <taxon>Pseudonocardiales</taxon>
        <taxon>Pseudonocardiaceae</taxon>
        <taxon>Actinoalloteichus</taxon>
    </lineage>
</organism>
<protein>
    <submittedName>
        <fullName evidence="2">Uncharacterized protein</fullName>
    </submittedName>
</protein>
<sequence length="248" mass="26893">MSEAYDVVPEDLVAHASHLDALTDRLNTAISAAETVSMSDDAYGLICQFLPPIINPMEEEGITALNAAVEGITTSAENVRATADQYLDTDDANQRSFKNITMDHIQPPEFAGGPGPSAGGGAPAAFQRADMPAQNVVRNDYIAAEHASRQNLGEPVRDDYPTARHTPQQVGEPVRNDYPTAQYTPQQVGEPVRNDYPTAQYTPQQVGEPVRNDYPTAQYTPQQVGEPVIQDSAVLRARAEAANEARFQ</sequence>
<dbReference type="EMBL" id="CP022521">
    <property type="protein sequence ID" value="ASO21470.1"/>
    <property type="molecule type" value="Genomic_DNA"/>
</dbReference>
<accession>A0A221W6A3</accession>
<dbReference type="OrthoDB" id="3402696at2"/>
<evidence type="ECO:0000313" key="3">
    <source>
        <dbReference type="Proteomes" id="UP000204221"/>
    </source>
</evidence>
<evidence type="ECO:0000313" key="2">
    <source>
        <dbReference type="EMBL" id="ASO21470.1"/>
    </source>
</evidence>
<gene>
    <name evidence="2" type="ORF">AHOG_19240</name>
</gene>